<evidence type="ECO:0000259" key="2">
    <source>
        <dbReference type="Pfam" id="PF04028"/>
    </source>
</evidence>
<keyword evidence="3" id="KW-0012">Acyltransferase</keyword>
<dbReference type="RefSeq" id="WP_257717167.1">
    <property type="nucleotide sequence ID" value="NZ_JANJOU010000013.1"/>
</dbReference>
<proteinExistence type="predicted"/>
<feature type="domain" description="DUF374" evidence="2">
    <location>
        <begin position="79"/>
        <end position="142"/>
    </location>
</feature>
<dbReference type="GO" id="GO:0016746">
    <property type="term" value="F:acyltransferase activity"/>
    <property type="evidence" value="ECO:0007669"/>
    <property type="project" value="UniProtKB-KW"/>
</dbReference>
<evidence type="ECO:0000256" key="1">
    <source>
        <dbReference type="SAM" id="MobiDB-lite"/>
    </source>
</evidence>
<dbReference type="Proteomes" id="UP001524642">
    <property type="component" value="Unassembled WGS sequence"/>
</dbReference>
<reference evidence="3 4" key="1">
    <citation type="submission" date="2022-06" db="EMBL/GenBank/DDBJ databases">
        <title>Roseomonas CN29.</title>
        <authorList>
            <person name="Cheng Y."/>
            <person name="He X."/>
        </authorList>
    </citation>
    <scope>NUCLEOTIDE SEQUENCE [LARGE SCALE GENOMIC DNA]</scope>
    <source>
        <strain evidence="3 4">CN29</strain>
    </source>
</reference>
<evidence type="ECO:0000313" key="4">
    <source>
        <dbReference type="Proteomes" id="UP001524642"/>
    </source>
</evidence>
<name>A0ABT1X5X4_9PROT</name>
<dbReference type="CDD" id="cd07983">
    <property type="entry name" value="LPLAT_DUF374-like"/>
    <property type="match status" value="1"/>
</dbReference>
<accession>A0ABT1X5X4</accession>
<dbReference type="EMBL" id="JANJOU010000013">
    <property type="protein sequence ID" value="MCR0983501.1"/>
    <property type="molecule type" value="Genomic_DNA"/>
</dbReference>
<dbReference type="InterPro" id="IPR007172">
    <property type="entry name" value="DUF374"/>
</dbReference>
<organism evidence="3 4">
    <name type="scientific">Roseomonas populi</name>
    <dbReference type="NCBI Taxonomy" id="3121582"/>
    <lineage>
        <taxon>Bacteria</taxon>
        <taxon>Pseudomonadati</taxon>
        <taxon>Pseudomonadota</taxon>
        <taxon>Alphaproteobacteria</taxon>
        <taxon>Acetobacterales</taxon>
        <taxon>Roseomonadaceae</taxon>
        <taxon>Roseomonas</taxon>
    </lineage>
</organism>
<keyword evidence="4" id="KW-1185">Reference proteome</keyword>
<gene>
    <name evidence="3" type="ORF">NRP21_15700</name>
</gene>
<comment type="caution">
    <text evidence="3">The sequence shown here is derived from an EMBL/GenBank/DDBJ whole genome shotgun (WGS) entry which is preliminary data.</text>
</comment>
<feature type="region of interest" description="Disordered" evidence="1">
    <location>
        <begin position="252"/>
        <end position="271"/>
    </location>
</feature>
<keyword evidence="3" id="KW-0808">Transferase</keyword>
<dbReference type="Pfam" id="PF04028">
    <property type="entry name" value="DUF374"/>
    <property type="match status" value="1"/>
</dbReference>
<sequence>MLKRLTRHPRFLAAMAWLLGLYIALIHRTTRWTLVGDAALETMRARPGTIVLSFWHERITLGPRPWLDIIRHIPELRPKRPQVLVSRHRDGVFIGNVVARFDLDTVHGSTSRGGSQALRTMLRILRAGGVVAITPDGPRGPRRVAAPGVGQLAAVSGAMVLPYAGITTRHIRLHSWDQMVVPLPFSRGLMLLHPMFTVPPHAAEAGRAAVEAALTEACEAVDAWAAAIRAGGSGEAELAAVRAIARRAPPAFPDRGSAGAAPPAAFSGDAA</sequence>
<evidence type="ECO:0000313" key="3">
    <source>
        <dbReference type="EMBL" id="MCR0983501.1"/>
    </source>
</evidence>
<protein>
    <submittedName>
        <fullName evidence="3">Lysophospholipid acyltransferase family protein</fullName>
    </submittedName>
</protein>